<dbReference type="EMBL" id="APPP01000013">
    <property type="protein sequence ID" value="ENV41101.1"/>
    <property type="molecule type" value="Genomic_DNA"/>
</dbReference>
<sequence>MRAECRDQVAQALGKKKLSAADSNRISQLYIRAQNILARTDSDWLLKSPAERAEAIAQKTASDLSVQIAKNNQNIARDAILKAQLEQEIYNHSTLNPIQVLMRKIAYFSDQSGIQSVEKQSQALHSRWMSLVADVFTKTQERWGLSVNKEMTDDIIRVMFGRKSDNPEIVAMAKEVSFALEEMRLAYNRAGGNIRKLDNWGFMTSHDQKKVALSTEQEWVDDVLQKLDRNQYVREDGLLMSDSEVRTMLKDVYRTIATNGANKVLDGRKIITPVGGRSKMANRHQEARALHFKDGDSWLEYQAKFGTYNETGFHEILKNHTHRMSTEIAMMQNFGSNPRLSFETLLEEASTKLKADPENGNKHGEIDKQSKRALSMYNTLDANTRAVDSTLGNVMGGLRALMVASKLGGTTLTTIGDHASTKKIANMLGLSYTKSVLPEYMKQLTQGNYRDEALRFGLGITEMVGSTSRFGDADVVSSATKSGRFNARMQQLASTTLKISGLNAVTAGMKRAFNLVHMNKIADMTRNTHWKDLSKDDLKILKGNGITEKDWNLWRELAPSKREDGALVLTQNDFFDAPDEVIMSFASSELKSLKAEIDSQVAELKRRNLEDDQRISNKVQRIKGIKRQLSQQLLDYANHKDAKARAEKQAIQDRIDLIDAQNEYVAVQADLNTYLQAEKQANRIQDFLQQVEEGRHSDKIAVNTRNNVERNAKQYGIRAENLGLRLGNAERRMTELRAKIRKADSDANKAIKQKFRELDKKVIQLDDEFAQYQIKVDERQQRRQQVVESLGKSLSPRQQEILMNTRYKAAMKYQTHIFNEESVAIIEAGVRERSIINLGDAGTIQGELGRTLFQFKGFPLAYMLRIGHRAFAQGDIKSRATFLASLLAYQTLAGAFIVQLQNFANGKNPEPVFTPDFFGKSILKGGGLSFMGDLMSALSDPTGRSFGDFVAGPLVSQGGKLGMLLTGMGNNFIEGKESTRTMEIANTLKGNLPFQNIWYSKLIIDRMLYSKLQNMIDPDYLPKTQQRLENLGNSYWWDLSE</sequence>
<evidence type="ECO:0000313" key="2">
    <source>
        <dbReference type="EMBL" id="ENV41101.1"/>
    </source>
</evidence>
<keyword evidence="1" id="KW-0175">Coiled coil</keyword>
<dbReference type="Proteomes" id="UP000013028">
    <property type="component" value="Unassembled WGS sequence"/>
</dbReference>
<dbReference type="AlphaFoldDB" id="A0AAV3INJ4"/>
<reference evidence="2 3" key="1">
    <citation type="submission" date="2013-02" db="EMBL/GenBank/DDBJ databases">
        <title>The Genome Sequence of Acinetobacter nosocomialis NIPH 386.</title>
        <authorList>
            <consortium name="The Broad Institute Genome Sequencing Platform"/>
            <consortium name="The Broad Institute Genome Sequencing Center for Infectious Disease"/>
            <person name="Cerqueira G."/>
            <person name="Feldgarden M."/>
            <person name="Courvalin P."/>
            <person name="Perichon B."/>
            <person name="Grillot-Courvalin C."/>
            <person name="Clermont D."/>
            <person name="Rocha E."/>
            <person name="Yoon E.-J."/>
            <person name="Nemec A."/>
            <person name="Walker B."/>
            <person name="Young S.K."/>
            <person name="Zeng Q."/>
            <person name="Gargeya S."/>
            <person name="Fitzgerald M."/>
            <person name="Haas B."/>
            <person name="Abouelleil A."/>
            <person name="Alvarado L."/>
            <person name="Arachchi H.M."/>
            <person name="Berlin A.M."/>
            <person name="Chapman S.B."/>
            <person name="Dewar J."/>
            <person name="Goldberg J."/>
            <person name="Griggs A."/>
            <person name="Gujja S."/>
            <person name="Hansen M."/>
            <person name="Howarth C."/>
            <person name="Imamovic A."/>
            <person name="Larimer J."/>
            <person name="McCowan C."/>
            <person name="Murphy C."/>
            <person name="Neiman D."/>
            <person name="Pearson M."/>
            <person name="Priest M."/>
            <person name="Roberts A."/>
            <person name="Saif S."/>
            <person name="Shea T."/>
            <person name="Sisk P."/>
            <person name="Sykes S."/>
            <person name="Wortman J."/>
            <person name="Nusbaum C."/>
            <person name="Birren B."/>
        </authorList>
    </citation>
    <scope>NUCLEOTIDE SEQUENCE [LARGE SCALE GENOMIC DNA]</scope>
    <source>
        <strain evidence="2 3">NIPH 386</strain>
    </source>
</reference>
<comment type="caution">
    <text evidence="2">The sequence shown here is derived from an EMBL/GenBank/DDBJ whole genome shotgun (WGS) entry which is preliminary data.</text>
</comment>
<proteinExistence type="predicted"/>
<organism evidence="2 3">
    <name type="scientific">Acinetobacter nosocomialis NIPH 386</name>
    <dbReference type="NCBI Taxonomy" id="1217985"/>
    <lineage>
        <taxon>Bacteria</taxon>
        <taxon>Pseudomonadati</taxon>
        <taxon>Pseudomonadota</taxon>
        <taxon>Gammaproteobacteria</taxon>
        <taxon>Moraxellales</taxon>
        <taxon>Moraxellaceae</taxon>
        <taxon>Acinetobacter</taxon>
        <taxon>Acinetobacter calcoaceticus/baumannii complex</taxon>
    </lineage>
</organism>
<feature type="coiled-coil region" evidence="1">
    <location>
        <begin position="583"/>
        <end position="610"/>
    </location>
</feature>
<name>A0AAV3INJ4_ACINO</name>
<protein>
    <submittedName>
        <fullName evidence="2">Uncharacterized protein</fullName>
    </submittedName>
</protein>
<gene>
    <name evidence="2" type="ORF">F958_01804</name>
</gene>
<accession>A0AAV3INJ4</accession>
<feature type="coiled-coil region" evidence="1">
    <location>
        <begin position="719"/>
        <end position="768"/>
    </location>
</feature>
<evidence type="ECO:0000313" key="3">
    <source>
        <dbReference type="Proteomes" id="UP000013028"/>
    </source>
</evidence>
<evidence type="ECO:0000256" key="1">
    <source>
        <dbReference type="SAM" id="Coils"/>
    </source>
</evidence>
<dbReference type="RefSeq" id="WP_004886051.1">
    <property type="nucleotide sequence ID" value="NZ_KB849570.1"/>
</dbReference>